<reference evidence="3 4" key="1">
    <citation type="journal article" date="2006" name="J. Bacteriol.">
        <title>Comparative genomic analysis of three strains of Ehrlichia ruminantium reveals an active process of genome size plasticity.</title>
        <authorList>
            <person name="Frutos R."/>
            <person name="Viari A."/>
            <person name="Ferraz C."/>
            <person name="Morgat A."/>
            <person name="Eychenie S."/>
            <person name="Kandassami Y."/>
            <person name="Chantal I."/>
            <person name="Bensaid A."/>
            <person name="Coissac E."/>
            <person name="Vachiery N."/>
            <person name="Demaille J."/>
            <person name="Martinez D."/>
        </authorList>
    </citation>
    <scope>NUCLEOTIDE SEQUENCE [LARGE SCALE GENOMIC DNA]</scope>
    <source>
        <strain evidence="3 4">Welgevonden</strain>
    </source>
</reference>
<feature type="region of interest" description="Disordered" evidence="1">
    <location>
        <begin position="262"/>
        <end position="291"/>
    </location>
</feature>
<feature type="region of interest" description="Disordered" evidence="1">
    <location>
        <begin position="393"/>
        <end position="427"/>
    </location>
</feature>
<sequence>MNEIILYTAVSLFFICIYYVLLVARFVCYVLSIMKYKSRELDISDNDTKSRVTYCSQSEYEYGKYEMETLSGKDGIEFLKSVYHSDSDDVGDVLKSKSTVSSTKMDQVTHQISDVQTIERDNVEGQQVMVKENAGVGVHYNHTETIIKTSLSFKSDVMVDTKDKSIEEKVVPEGDTIRINEKKRDVFVSASAQTDMKSNQVRLSGSRLEKPDERRDVTDTACTGSTKDKSVEEKVVPEGDTIRINEKKRDVFVSASAQTDMKSNQVRLSGSRLEKPDEKRDVTDTACTGSTKDKSIEEKVVPEGDTIRINEKKRDVFVSASAQTGDMKSDHIKLSGSRLEKPDEKRDVTDTACTGSTKDKSVEEKVVPEGDTIRINEKKRDVFVSASAQTGDMKSDHIKLSGSRLEKPDERRDVTDTGCTGNTKDKSVEEKVVPEGDTIRINEKKRDVFVSASAQTGDMKSNQVKLSGSRLEKLDERKDVTDTGCTGNTKDKSVEKKVVSEGTAIRDEKESSVARSVDATFNLQSGNVKDDKVKLSGVDLGKIEDSVLSASSCETTVKDNKPVICVGKESTFQLASSLDLVNAVEDSSRNTCGLSETCSLMLDFDRNGNPVYEEATSKLVPSFYPDNVIYHTKEKHCGVDLPQSEDQLYSCITNVHSQYDVTENSVSVYPRDLVPDDIKQAKQNEDTKQGAFIATGSTTAAAHSQYDVTENSVSVCQSDLVPDDIKQAKQNEDTKQGAFIATGSTTAAAHSQYDVTENSVSVYQSDLVPDDIKQAKQNEDTKQGAFIATGSATAAAHSQYDMTENSVSVCQSDLVPDDIKQAKQNEDTKQGAFIVTGSVSAKLDIVDVVNLGEKRDIDEKVVKSSGCTTADSVSNPVGMDKVQYCVPDLERRVKMDLVEDHYNMASMEKCYPDREVVEQLSNVTTCLVSSPVIEHRVHSVESVAELQVKIGPLDEGKCRDSVVMSSSFTSDTCLKDTGATMTVEEYGNKPSTGLCASRGDDSVSSMIGMGSYFIDKMICDIDTTVQLNNTFSTLEKRKKHFIDDIKKNNEKIFSNLVNIMDLIKETVGIQFFDTKSTDDISRYVMEQSSGVYDDVMSQMLIQDEKYLFKVFKHIIPVFAKIFFNNDPISSMEWKLVDELFSMRRAVLQDNVYFQRIFYCIVCACEKTAGAIKKIQSLSKQCDEIREKIKKCNLRQGKKKSALSKFTDHFSEKKEDLLCLLDKIEKELNLTKQVYTNLIAEKEALLTGDVAYIRYFVSRIVFDSWKFDDKAKQVIKNIKNLAPYVLRDVLYEEEKKYLGLVKCIVCEYTVFYKDIDDFLPAVQEYHNRRQSRSAAARKFYDQEIDGILLPMDTLEDVGDLVAMELGQNSKCNAH</sequence>
<feature type="compositionally biased region" description="Basic and acidic residues" evidence="1">
    <location>
        <begin position="393"/>
        <end position="415"/>
    </location>
</feature>
<evidence type="ECO:0000313" key="4">
    <source>
        <dbReference type="Proteomes" id="UP000001021"/>
    </source>
</evidence>
<feature type="region of interest" description="Disordered" evidence="1">
    <location>
        <begin position="197"/>
        <end position="232"/>
    </location>
</feature>
<evidence type="ECO:0000256" key="1">
    <source>
        <dbReference type="SAM" id="MobiDB-lite"/>
    </source>
</evidence>
<feature type="compositionally biased region" description="Basic and acidic residues" evidence="1">
    <location>
        <begin position="327"/>
        <end position="349"/>
    </location>
</feature>
<dbReference type="HOGENOM" id="CLU_273834_0_0_5"/>
<name>A0A0H3M905_EHRRW</name>
<feature type="transmembrane region" description="Helical" evidence="2">
    <location>
        <begin position="6"/>
        <end position="31"/>
    </location>
</feature>
<dbReference type="EMBL" id="CR925678">
    <property type="protein sequence ID" value="CAI27236.1"/>
    <property type="molecule type" value="Genomic_DNA"/>
</dbReference>
<gene>
    <name evidence="3" type="ordered locus">ERWE_CDS_07420</name>
</gene>
<dbReference type="KEGG" id="eru:Erum7070"/>
<dbReference type="Proteomes" id="UP000001021">
    <property type="component" value="Chromosome"/>
</dbReference>
<feature type="compositionally biased region" description="Basic and acidic residues" evidence="1">
    <location>
        <begin position="207"/>
        <end position="218"/>
    </location>
</feature>
<keyword evidence="2" id="KW-1133">Transmembrane helix</keyword>
<feature type="compositionally biased region" description="Basic and acidic residues" evidence="1">
    <location>
        <begin position="272"/>
        <end position="283"/>
    </location>
</feature>
<keyword evidence="4" id="KW-1185">Reference proteome</keyword>
<protein>
    <submittedName>
        <fullName evidence="3">Uncharacterized protein</fullName>
    </submittedName>
</protein>
<proteinExistence type="predicted"/>
<organism evidence="3 4">
    <name type="scientific">Ehrlichia ruminantium (strain Welgevonden)</name>
    <dbReference type="NCBI Taxonomy" id="254945"/>
    <lineage>
        <taxon>Bacteria</taxon>
        <taxon>Pseudomonadati</taxon>
        <taxon>Pseudomonadota</taxon>
        <taxon>Alphaproteobacteria</taxon>
        <taxon>Rickettsiales</taxon>
        <taxon>Anaplasmataceae</taxon>
        <taxon>Ehrlichia</taxon>
    </lineage>
</organism>
<keyword evidence="2" id="KW-0472">Membrane</keyword>
<keyword evidence="2" id="KW-0812">Transmembrane</keyword>
<accession>A0A0H3M905</accession>
<evidence type="ECO:0000256" key="2">
    <source>
        <dbReference type="SAM" id="Phobius"/>
    </source>
</evidence>
<dbReference type="KEGG" id="erw:ERWE_CDS_07420"/>
<feature type="region of interest" description="Disordered" evidence="1">
    <location>
        <begin position="327"/>
        <end position="361"/>
    </location>
</feature>
<evidence type="ECO:0000313" key="3">
    <source>
        <dbReference type="EMBL" id="CAI27236.1"/>
    </source>
</evidence>